<dbReference type="GO" id="GO:0031965">
    <property type="term" value="C:nuclear membrane"/>
    <property type="evidence" value="ECO:0007669"/>
    <property type="project" value="UniProtKB-SubCell"/>
</dbReference>
<evidence type="ECO:0000313" key="13">
    <source>
        <dbReference type="Proteomes" id="UP001055219"/>
    </source>
</evidence>
<feature type="region of interest" description="Disordered" evidence="11">
    <location>
        <begin position="23"/>
        <end position="56"/>
    </location>
</feature>
<proteinExistence type="inferred from homology"/>
<evidence type="ECO:0000256" key="8">
    <source>
        <dbReference type="ARBA" id="ARBA00022989"/>
    </source>
</evidence>
<organism evidence="12 13">
    <name type="scientific">Emericellopsis cladophorae</name>
    <dbReference type="NCBI Taxonomy" id="2686198"/>
    <lineage>
        <taxon>Eukaryota</taxon>
        <taxon>Fungi</taxon>
        <taxon>Dikarya</taxon>
        <taxon>Ascomycota</taxon>
        <taxon>Pezizomycotina</taxon>
        <taxon>Sordariomycetes</taxon>
        <taxon>Hypocreomycetidae</taxon>
        <taxon>Hypocreales</taxon>
        <taxon>Bionectriaceae</taxon>
        <taxon>Emericellopsis</taxon>
    </lineage>
</organism>
<dbReference type="GO" id="GO:0043541">
    <property type="term" value="C:UDP-N-acetylglucosamine transferase complex"/>
    <property type="evidence" value="ECO:0007669"/>
    <property type="project" value="TreeGrafter"/>
</dbReference>
<name>A0A9P9Y1F0_9HYPO</name>
<sequence>MSNSTSDPAKGSELVHGAETYSRDFSSGDHEHSQHATIASFHQDTSSIQSRPPSRISTTIRQAVTPVFGKVAVKRAATVLGTIREHGEHGTRKRDMLRGLLRGNKRKRTERAMAIFQMPLPSHGLATKSTQLAENTMTDLSRWRYKIGLYSIVRWWRCAVHEGFASSSRYPPLLHLVGMKCDKRSVEEGLSDTRTANLAAFPTCCVEVEEATWQARRIGADRYLECSALTGEGVKSVVDELGREVIRHFAVSRQRARTTIEWKPAAHQRVGDEYYLFVLGSGGHTKEMLMMMDDGQTNLARTHRRYMVSRGDDMSLHHLEEFESRVRLEYDAAETGTYDVRTVTRARRVHQPLATTPFSALKYPTIIFSNGPANGLFVALAVHFLKMAYAIPEGKCAFVYIESWARISTLSLTGKLLHYTGMADGFAVQHEPVALRYGVTNVGPLVFNCRREV</sequence>
<dbReference type="GO" id="GO:0004577">
    <property type="term" value="F:N-acetylglucosaminyldiphosphodolichol N-acetylglucosaminyltransferase activity"/>
    <property type="evidence" value="ECO:0007669"/>
    <property type="project" value="TreeGrafter"/>
</dbReference>
<feature type="compositionally biased region" description="Low complexity" evidence="11">
    <location>
        <begin position="45"/>
        <end position="56"/>
    </location>
</feature>
<evidence type="ECO:0000256" key="5">
    <source>
        <dbReference type="ARBA" id="ARBA00017467"/>
    </source>
</evidence>
<reference evidence="12" key="1">
    <citation type="journal article" date="2021" name="J Fungi (Basel)">
        <title>Genomic and Metabolomic Analyses of the Marine Fungus Emericellopsis cladophorae: Insights into Saltwater Adaptability Mechanisms and Its Biosynthetic Potential.</title>
        <authorList>
            <person name="Goncalves M.F.M."/>
            <person name="Hilario S."/>
            <person name="Van de Peer Y."/>
            <person name="Esteves A.C."/>
            <person name="Alves A."/>
        </authorList>
    </citation>
    <scope>NUCLEOTIDE SEQUENCE</scope>
    <source>
        <strain evidence="12">MUM 19.33</strain>
    </source>
</reference>
<dbReference type="PANTHER" id="PTHR12154:SF4">
    <property type="entry name" value="UDP-N-ACETYLGLUCOSAMINE TRANSFERASE SUBUNIT ALG14 HOMOLOG"/>
    <property type="match status" value="1"/>
</dbReference>
<reference evidence="12" key="2">
    <citation type="submission" date="2022-07" db="EMBL/GenBank/DDBJ databases">
        <authorList>
            <person name="Goncalves M.F.M."/>
            <person name="Hilario S."/>
            <person name="Van De Peer Y."/>
            <person name="Esteves A.C."/>
            <person name="Alves A."/>
        </authorList>
    </citation>
    <scope>NUCLEOTIDE SEQUENCE</scope>
    <source>
        <strain evidence="12">MUM 19.33</strain>
    </source>
</reference>
<dbReference type="InterPro" id="IPR013969">
    <property type="entry name" value="Oligosacch_biosynth_Alg14"/>
</dbReference>
<dbReference type="Gene3D" id="3.40.50.300">
    <property type="entry name" value="P-loop containing nucleotide triphosphate hydrolases"/>
    <property type="match status" value="1"/>
</dbReference>
<dbReference type="RefSeq" id="XP_051362441.1">
    <property type="nucleotide sequence ID" value="XM_051506240.1"/>
</dbReference>
<gene>
    <name evidence="12" type="ORF">J7T54_005296</name>
</gene>
<dbReference type="AlphaFoldDB" id="A0A9P9Y1F0"/>
<keyword evidence="8" id="KW-1133">Transmembrane helix</keyword>
<feature type="compositionally biased region" description="Polar residues" evidence="11">
    <location>
        <begin position="35"/>
        <end position="44"/>
    </location>
</feature>
<evidence type="ECO:0000256" key="10">
    <source>
        <dbReference type="ARBA" id="ARBA00032062"/>
    </source>
</evidence>
<evidence type="ECO:0000256" key="9">
    <source>
        <dbReference type="ARBA" id="ARBA00023136"/>
    </source>
</evidence>
<dbReference type="OrthoDB" id="17098at2759"/>
<dbReference type="Pfam" id="PF08660">
    <property type="entry name" value="Alg14"/>
    <property type="match status" value="1"/>
</dbReference>
<accession>A0A9P9Y1F0</accession>
<keyword evidence="9" id="KW-0472">Membrane</keyword>
<evidence type="ECO:0000256" key="11">
    <source>
        <dbReference type="SAM" id="MobiDB-lite"/>
    </source>
</evidence>
<evidence type="ECO:0000256" key="4">
    <source>
        <dbReference type="ARBA" id="ARBA00011335"/>
    </source>
</evidence>
<protein>
    <recommendedName>
        <fullName evidence="5">UDP-N-acetylglucosamine transferase subunit ALG14</fullName>
    </recommendedName>
    <alternativeName>
        <fullName evidence="10">Asparagine-linked glycosylation protein 14</fullName>
    </alternativeName>
</protein>
<dbReference type="GO" id="GO:0006488">
    <property type="term" value="P:dolichol-linked oligosaccharide biosynthetic process"/>
    <property type="evidence" value="ECO:0007669"/>
    <property type="project" value="InterPro"/>
</dbReference>
<comment type="caution">
    <text evidence="12">The sequence shown here is derived from an EMBL/GenBank/DDBJ whole genome shotgun (WGS) entry which is preliminary data.</text>
</comment>
<comment type="similarity">
    <text evidence="3">Belongs to the ALG14 family.</text>
</comment>
<keyword evidence="13" id="KW-1185">Reference proteome</keyword>
<dbReference type="GeneID" id="75831781"/>
<evidence type="ECO:0000256" key="2">
    <source>
        <dbReference type="ARBA" id="ARBA00004590"/>
    </source>
</evidence>
<evidence type="ECO:0000256" key="3">
    <source>
        <dbReference type="ARBA" id="ARBA00009731"/>
    </source>
</evidence>
<dbReference type="Proteomes" id="UP001055219">
    <property type="component" value="Unassembled WGS sequence"/>
</dbReference>
<comment type="subunit">
    <text evidence="4">Heterodimer with ALG13 to form a functional enzyme.</text>
</comment>
<evidence type="ECO:0000256" key="1">
    <source>
        <dbReference type="ARBA" id="ARBA00004389"/>
    </source>
</evidence>
<keyword evidence="7" id="KW-0256">Endoplasmic reticulum</keyword>
<dbReference type="EMBL" id="JAGIXG020000020">
    <property type="protein sequence ID" value="KAI6781585.1"/>
    <property type="molecule type" value="Genomic_DNA"/>
</dbReference>
<evidence type="ECO:0000313" key="12">
    <source>
        <dbReference type="EMBL" id="KAI6781585.1"/>
    </source>
</evidence>
<dbReference type="PANTHER" id="PTHR12154">
    <property type="entry name" value="GLYCOSYL TRANSFERASE-RELATED"/>
    <property type="match status" value="1"/>
</dbReference>
<dbReference type="InterPro" id="IPR027417">
    <property type="entry name" value="P-loop_NTPase"/>
</dbReference>
<evidence type="ECO:0000256" key="7">
    <source>
        <dbReference type="ARBA" id="ARBA00022824"/>
    </source>
</evidence>
<keyword evidence="6" id="KW-0812">Transmembrane</keyword>
<comment type="subcellular location">
    <subcellularLocation>
        <location evidence="1">Endoplasmic reticulum membrane</location>
        <topology evidence="1">Single-pass membrane protein</topology>
    </subcellularLocation>
    <subcellularLocation>
        <location evidence="2">Nucleus membrane</location>
        <topology evidence="2">Single-pass membrane protein</topology>
    </subcellularLocation>
</comment>
<dbReference type="SUPFAM" id="SSF52540">
    <property type="entry name" value="P-loop containing nucleoside triphosphate hydrolases"/>
    <property type="match status" value="1"/>
</dbReference>
<evidence type="ECO:0000256" key="6">
    <source>
        <dbReference type="ARBA" id="ARBA00022692"/>
    </source>
</evidence>